<evidence type="ECO:0000313" key="1">
    <source>
        <dbReference type="EMBL" id="EOB13267.1"/>
    </source>
</evidence>
<dbReference type="AlphaFoldDB" id="R0KSS0"/>
<dbReference type="HOGENOM" id="CLU_715898_0_0_1"/>
<proteinExistence type="predicted"/>
<dbReference type="EMBL" id="KB908994">
    <property type="protein sequence ID" value="EOB13267.1"/>
    <property type="molecule type" value="Genomic_DNA"/>
</dbReference>
<gene>
    <name evidence="1" type="ORF">NBO_86g0002</name>
</gene>
<sequence>MEKKIDEIINNTKNETVHDLLTLFNSKIVEKRESRPYKWNYNLESYDIIQPDTVPSSTFPLIISDKDYLLLTFNGKSIFYNQDLSKFYISVPTITKNMCIYRTENKTYLITLDQSNKLHQSEIKDGVVQQEKFIISRNVLQLVKYNEIVYFISYKKDIYNLNILITDENLIRPKIIIPQIQVKYSIEVFPTQFGIFLKKDMKIYQEDGKKFSMKGDGVTDIDKFIIIYKKTEEGILLSLLNQDMIIKYELIIPFKSQNVIIKSLGDVVILRAGDHLYFIQIFNNEMIIGFEYKYEKYPVSVDFKLQDNIIKIFNLYSNNKISSIKENYELKGNGVEEDLPQPSEKSRNYDPILSNSKNQDLDLIIVRLFKKFEEKIEERELNENKG</sequence>
<name>R0KSS0_NOSB1</name>
<evidence type="ECO:0000313" key="2">
    <source>
        <dbReference type="Proteomes" id="UP000016927"/>
    </source>
</evidence>
<reference evidence="1 2" key="1">
    <citation type="journal article" date="2013" name="BMC Genomics">
        <title>Comparative genomics of parasitic silkworm microsporidia reveal an association between genome expansion and host adaptation.</title>
        <authorList>
            <person name="Pan G."/>
            <person name="Xu J."/>
            <person name="Li T."/>
            <person name="Xia Q."/>
            <person name="Liu S.L."/>
            <person name="Zhang G."/>
            <person name="Li S."/>
            <person name="Li C."/>
            <person name="Liu H."/>
            <person name="Yang L."/>
            <person name="Liu T."/>
            <person name="Zhang X."/>
            <person name="Wu Z."/>
            <person name="Fan W."/>
            <person name="Dang X."/>
            <person name="Xiang H."/>
            <person name="Tao M."/>
            <person name="Li Y."/>
            <person name="Hu J."/>
            <person name="Li Z."/>
            <person name="Lin L."/>
            <person name="Luo J."/>
            <person name="Geng L."/>
            <person name="Wang L."/>
            <person name="Long M."/>
            <person name="Wan Y."/>
            <person name="He N."/>
            <person name="Zhang Z."/>
            <person name="Lu C."/>
            <person name="Keeling P.J."/>
            <person name="Wang J."/>
            <person name="Xiang Z."/>
            <person name="Zhou Z."/>
        </authorList>
    </citation>
    <scope>NUCLEOTIDE SEQUENCE [LARGE SCALE GENOMIC DNA]</scope>
    <source>
        <strain evidence="2">CQ1 / CVCC 102059</strain>
    </source>
</reference>
<accession>R0KSS0</accession>
<dbReference type="Proteomes" id="UP000016927">
    <property type="component" value="Unassembled WGS sequence"/>
</dbReference>
<dbReference type="OrthoDB" id="2196329at2759"/>
<protein>
    <submittedName>
        <fullName evidence="1">Uncharacterized protein</fullName>
    </submittedName>
</protein>
<dbReference type="VEuPathDB" id="MicrosporidiaDB:NBO_86g0002"/>
<organism evidence="1 2">
    <name type="scientific">Nosema bombycis (strain CQ1 / CVCC 102059)</name>
    <name type="common">Microsporidian parasite</name>
    <name type="synonym">Pebrine of silkworm</name>
    <dbReference type="NCBI Taxonomy" id="578461"/>
    <lineage>
        <taxon>Eukaryota</taxon>
        <taxon>Fungi</taxon>
        <taxon>Fungi incertae sedis</taxon>
        <taxon>Microsporidia</taxon>
        <taxon>Nosematidae</taxon>
        <taxon>Nosema</taxon>
    </lineage>
</organism>
<keyword evidence="2" id="KW-1185">Reference proteome</keyword>